<dbReference type="Pfam" id="PF00328">
    <property type="entry name" value="His_Phos_2"/>
    <property type="match status" value="2"/>
</dbReference>
<comment type="caution">
    <text evidence="9">The sequence shown here is derived from an EMBL/GenBank/DDBJ whole genome shotgun (WGS) entry which is preliminary data.</text>
</comment>
<keyword evidence="10" id="KW-1185">Reference proteome</keyword>
<feature type="chain" id="PRO_5043396555" description="acid phosphatase" evidence="8">
    <location>
        <begin position="22"/>
        <end position="700"/>
    </location>
</feature>
<keyword evidence="5" id="KW-0378">Hydrolase</keyword>
<reference evidence="9 10" key="1">
    <citation type="journal article" date="2024" name="BMC Genomics">
        <title>De novo assembly and annotation of Popillia japonica's genome with initial clues to its potential as an invasive pest.</title>
        <authorList>
            <person name="Cucini C."/>
            <person name="Boschi S."/>
            <person name="Funari R."/>
            <person name="Cardaioli E."/>
            <person name="Iannotti N."/>
            <person name="Marturano G."/>
            <person name="Paoli F."/>
            <person name="Bruttini M."/>
            <person name="Carapelli A."/>
            <person name="Frati F."/>
            <person name="Nardi F."/>
        </authorList>
    </citation>
    <scope>NUCLEOTIDE SEQUENCE [LARGE SCALE GENOMIC DNA]</scope>
    <source>
        <strain evidence="9">DMR45628</strain>
    </source>
</reference>
<proteinExistence type="inferred from homology"/>
<name>A0AAW1NAX1_POPJA</name>
<dbReference type="PANTHER" id="PTHR11567:SF211">
    <property type="entry name" value="PROSTATIC ACID PHOSPHATASE"/>
    <property type="match status" value="1"/>
</dbReference>
<evidence type="ECO:0000256" key="1">
    <source>
        <dbReference type="ARBA" id="ARBA00000032"/>
    </source>
</evidence>
<gene>
    <name evidence="9" type="ORF">QE152_g1308</name>
</gene>
<evidence type="ECO:0000256" key="7">
    <source>
        <dbReference type="ARBA" id="ARBA00023180"/>
    </source>
</evidence>
<dbReference type="Gene3D" id="3.40.50.1240">
    <property type="entry name" value="Phosphoglycerate mutase-like"/>
    <property type="match status" value="2"/>
</dbReference>
<evidence type="ECO:0000256" key="8">
    <source>
        <dbReference type="SAM" id="SignalP"/>
    </source>
</evidence>
<dbReference type="Proteomes" id="UP001458880">
    <property type="component" value="Unassembled WGS sequence"/>
</dbReference>
<dbReference type="InterPro" id="IPR000560">
    <property type="entry name" value="His_Pase_clade-2"/>
</dbReference>
<comment type="catalytic activity">
    <reaction evidence="1">
        <text>a phosphate monoester + H2O = an alcohol + phosphate</text>
        <dbReference type="Rhea" id="RHEA:15017"/>
        <dbReference type="ChEBI" id="CHEBI:15377"/>
        <dbReference type="ChEBI" id="CHEBI:30879"/>
        <dbReference type="ChEBI" id="CHEBI:43474"/>
        <dbReference type="ChEBI" id="CHEBI:67140"/>
        <dbReference type="EC" id="3.1.3.2"/>
    </reaction>
</comment>
<dbReference type="CDD" id="cd07061">
    <property type="entry name" value="HP_HAP_like"/>
    <property type="match status" value="2"/>
</dbReference>
<evidence type="ECO:0000256" key="6">
    <source>
        <dbReference type="ARBA" id="ARBA00023157"/>
    </source>
</evidence>
<dbReference type="EC" id="3.1.3.2" evidence="3"/>
<evidence type="ECO:0000256" key="4">
    <source>
        <dbReference type="ARBA" id="ARBA00022729"/>
    </source>
</evidence>
<feature type="signal peptide" evidence="8">
    <location>
        <begin position="1"/>
        <end position="21"/>
    </location>
</feature>
<evidence type="ECO:0000256" key="2">
    <source>
        <dbReference type="ARBA" id="ARBA00005375"/>
    </source>
</evidence>
<dbReference type="InterPro" id="IPR029033">
    <property type="entry name" value="His_PPase_superfam"/>
</dbReference>
<dbReference type="EMBL" id="JASPKY010000008">
    <property type="protein sequence ID" value="KAK9754391.1"/>
    <property type="molecule type" value="Genomic_DNA"/>
</dbReference>
<keyword evidence="7" id="KW-0325">Glycoprotein</keyword>
<accession>A0AAW1NAX1</accession>
<dbReference type="GO" id="GO:0003993">
    <property type="term" value="F:acid phosphatase activity"/>
    <property type="evidence" value="ECO:0007669"/>
    <property type="project" value="UniProtKB-EC"/>
</dbReference>
<comment type="similarity">
    <text evidence="2">Belongs to the histidine acid phosphatase family.</text>
</comment>
<sequence>MASQQITIGIILMFFCCLANAQTPTKKFETALTTLKLVHVLFRHGDRTQDGNYPKDPYQNHTFYPVGLGHLTNAGKLREYRIGTYLRKTYNSFLPDTYYPGVLAANVSSFPRCRASMELVLAGLYPPTPIQDWSKFLKWQPIPYDYTPISQDFLFWASQACPKFSTYLDEFQNSTTFKELYKPYALNLYSTLKSQQEWPVELPSWTKSVWPEPINEITRLDWEQYYPTEETVALGAGFLMSKIVADSQAKLNDDPSVKDTKIYLYGGHDTNIVAILSWLGTLDLHIPEYGSFIVFEIHTLLGTPFIRIVHQNYENTEPQQINLKNTVKMVTHNQLRILAFFVLIVSIVDARTKLKDYNNAQNSLRLLHVVFRHGDRTQDGAYPTDPYQNETFYPVGMGQLTNAGKLREYNIGRYLRNTYNNFIPTIYSPGILEAISSPYPRCKASMQLLLAGLFPPVGMQKWNPPLNWNPIPYDYSPQSGNMLFFSYTNCPNYWTLIAEYRESPAHKKLYEPYQDVLDYMMEKSGLTASPFGVALMLYSTLRSQQEWGLQLPEWTRLVWPEPITYLTKLDWQQLFPTEETRPIGAGFLMSKIINDTQLFINKAPSVEGLKTHLYSGHDLTIAAILSWLGTPDIHVPQYGSFIVFEIHEISNVPHVRVIHQNYEYAAPQVVEIPDCGFYCPFGKFVELYAKYTNRYDLCYG</sequence>
<dbReference type="PANTHER" id="PTHR11567">
    <property type="entry name" value="ACID PHOSPHATASE-RELATED"/>
    <property type="match status" value="1"/>
</dbReference>
<evidence type="ECO:0000256" key="3">
    <source>
        <dbReference type="ARBA" id="ARBA00012646"/>
    </source>
</evidence>
<keyword evidence="6" id="KW-1015">Disulfide bond</keyword>
<dbReference type="InterPro" id="IPR050645">
    <property type="entry name" value="Histidine_acid_phosphatase"/>
</dbReference>
<keyword evidence="4 8" id="KW-0732">Signal</keyword>
<protein>
    <recommendedName>
        <fullName evidence="3">acid phosphatase</fullName>
        <ecNumber evidence="3">3.1.3.2</ecNumber>
    </recommendedName>
</protein>
<evidence type="ECO:0000256" key="5">
    <source>
        <dbReference type="ARBA" id="ARBA00022801"/>
    </source>
</evidence>
<dbReference type="SUPFAM" id="SSF53254">
    <property type="entry name" value="Phosphoglycerate mutase-like"/>
    <property type="match status" value="2"/>
</dbReference>
<dbReference type="AlphaFoldDB" id="A0AAW1NAX1"/>
<organism evidence="9 10">
    <name type="scientific">Popillia japonica</name>
    <name type="common">Japanese beetle</name>
    <dbReference type="NCBI Taxonomy" id="7064"/>
    <lineage>
        <taxon>Eukaryota</taxon>
        <taxon>Metazoa</taxon>
        <taxon>Ecdysozoa</taxon>
        <taxon>Arthropoda</taxon>
        <taxon>Hexapoda</taxon>
        <taxon>Insecta</taxon>
        <taxon>Pterygota</taxon>
        <taxon>Neoptera</taxon>
        <taxon>Endopterygota</taxon>
        <taxon>Coleoptera</taxon>
        <taxon>Polyphaga</taxon>
        <taxon>Scarabaeiformia</taxon>
        <taxon>Scarabaeidae</taxon>
        <taxon>Rutelinae</taxon>
        <taxon>Popillia</taxon>
    </lineage>
</organism>
<evidence type="ECO:0000313" key="9">
    <source>
        <dbReference type="EMBL" id="KAK9754391.1"/>
    </source>
</evidence>
<evidence type="ECO:0000313" key="10">
    <source>
        <dbReference type="Proteomes" id="UP001458880"/>
    </source>
</evidence>